<dbReference type="EMBL" id="JRLY01000001">
    <property type="protein sequence ID" value="KGO94705.1"/>
    <property type="molecule type" value="Genomic_DNA"/>
</dbReference>
<evidence type="ECO:0000256" key="11">
    <source>
        <dbReference type="ARBA" id="ARBA00022839"/>
    </source>
</evidence>
<sequence length="899" mass="101879">MPKLSEYNKKRDFKKTAEPKGKVKKGGKELHFVVQKHDASRLHYDFRLEIDGVLVSWAVPKGPIADTSVKRLAMHVEDHPMDYIDFEGTIPKGQYGGGTVMVWDTGTYLAEGSDDVEESEKMLRKMHEEGNIKVVMKGKKLKGSYHLVHMHGKDQEWLLMKGKDDYADKKDFDQTSVLTGRTLEEIEEDKKSDVWNSNKNDKSKSKRATPKKAGTDADVESIDAPVAFTPDDVANAKQLKDFPIEWLPQLATLTDEVFDSKEWAYEIKYDGYRAIIQVNKGKVNLVSRNGISFNKKYAPLVKAFEAITNDVVLDGEIVVEDEKGISHFQWLQYFAENPNRGKLKCYVFDILYFNGFDLTSLGLVQRKKILEALLPQSDEIIYSGHTIGNGSKAIKQVQKNGGEGLIAKKLTSKYYVNKRSKDWLKIKVSKEQEMVIGGFTDPQGSRTAFGSLLLGYYEDGKLVYSGKVGTGFNEESLKDMHEKLLKLEQKTSPFSVKPKERGIHFIKPELVAQIKYSEWTETNSLRHPVFIALRNDKDPKKVVREVASSTEKIVPEEKTKKAVKKNTKEKSAVDTTEKPKAEPKKAVTKKPATKKPASKAVAKKGWDHSKAEVTHPDKIFWPKEGYTKGDVINYYDEMAQWIMPYIKDRPQSMRRTPNGIDKDGFFQKNVAGSAPDWAQTEKIHSDSTKEDIEYLICNDKETLIYMANRGCIEINPWSSRIGTLDNPDYIIFDLDPNQASIKDLVTTAKKVKEILDSLGINGYLKTSGGKGLHVFIPILPKYTYDQSRDFSHIISQAVNSALPKITSLERMPKKRIGKVYLDFLQNGKGKTMACAYSLRPREGATASTPLEWDELNDKNFDLKNYNIKTLPERVKEKGDLWANFFNDAVDLKALLDKLS</sequence>
<dbReference type="InterPro" id="IPR052171">
    <property type="entry name" value="NHEJ_LigD"/>
</dbReference>
<dbReference type="CDD" id="cd04865">
    <property type="entry name" value="LigD_Pol_like_2"/>
    <property type="match status" value="1"/>
</dbReference>
<evidence type="ECO:0000256" key="15">
    <source>
        <dbReference type="ARBA" id="ARBA00023172"/>
    </source>
</evidence>
<evidence type="ECO:0000256" key="20">
    <source>
        <dbReference type="ARBA" id="ARBA00034003"/>
    </source>
</evidence>
<dbReference type="GO" id="GO:0006310">
    <property type="term" value="P:DNA recombination"/>
    <property type="evidence" value="ECO:0007669"/>
    <property type="project" value="UniProtKB-KW"/>
</dbReference>
<keyword evidence="4" id="KW-0808">Transferase</keyword>
<proteinExistence type="predicted"/>
<evidence type="ECO:0000313" key="23">
    <source>
        <dbReference type="EMBL" id="KGO94705.1"/>
    </source>
</evidence>
<keyword evidence="18" id="KW-0511">Multifunctional enzyme</keyword>
<keyword evidence="24" id="KW-1185">Reference proteome</keyword>
<comment type="cofactor">
    <cofactor evidence="1">
        <name>Mn(2+)</name>
        <dbReference type="ChEBI" id="CHEBI:29035"/>
    </cofactor>
</comment>
<dbReference type="Pfam" id="PF01068">
    <property type="entry name" value="DNA_ligase_A_M"/>
    <property type="match status" value="1"/>
</dbReference>
<dbReference type="GO" id="GO:0006281">
    <property type="term" value="P:DNA repair"/>
    <property type="evidence" value="ECO:0007669"/>
    <property type="project" value="UniProtKB-KW"/>
</dbReference>
<dbReference type="InterPro" id="IPR014143">
    <property type="entry name" value="NHEJ_ligase_prk"/>
</dbReference>
<evidence type="ECO:0000256" key="6">
    <source>
        <dbReference type="ARBA" id="ARBA00022722"/>
    </source>
</evidence>
<dbReference type="STRING" id="1121898.GCA_000422725_00656"/>
<evidence type="ECO:0000256" key="18">
    <source>
        <dbReference type="ARBA" id="ARBA00023268"/>
    </source>
</evidence>
<evidence type="ECO:0000256" key="12">
    <source>
        <dbReference type="ARBA" id="ARBA00022840"/>
    </source>
</evidence>
<feature type="compositionally biased region" description="Basic and acidic residues" evidence="21">
    <location>
        <begin position="557"/>
        <end position="585"/>
    </location>
</feature>
<dbReference type="GO" id="GO:0003677">
    <property type="term" value="F:DNA binding"/>
    <property type="evidence" value="ECO:0007669"/>
    <property type="project" value="UniProtKB-KW"/>
</dbReference>
<evidence type="ECO:0000256" key="13">
    <source>
        <dbReference type="ARBA" id="ARBA00022932"/>
    </source>
</evidence>
<keyword evidence="7" id="KW-0479">Metal-binding</keyword>
<gene>
    <name evidence="23" type="ORF">Q766_00915</name>
</gene>
<dbReference type="AlphaFoldDB" id="A0A0A2N2N9"/>
<dbReference type="EC" id="6.5.1.1" evidence="2"/>
<feature type="region of interest" description="Disordered" evidence="21">
    <location>
        <begin position="1"/>
        <end position="22"/>
    </location>
</feature>
<keyword evidence="16" id="KW-0234">DNA repair</keyword>
<dbReference type="NCBIfam" id="TIGR02777">
    <property type="entry name" value="LigD_PE_dom"/>
    <property type="match status" value="1"/>
</dbReference>
<evidence type="ECO:0000256" key="14">
    <source>
        <dbReference type="ARBA" id="ARBA00023125"/>
    </source>
</evidence>
<evidence type="ECO:0000256" key="1">
    <source>
        <dbReference type="ARBA" id="ARBA00001936"/>
    </source>
</evidence>
<evidence type="ECO:0000256" key="7">
    <source>
        <dbReference type="ARBA" id="ARBA00022723"/>
    </source>
</evidence>
<dbReference type="Pfam" id="PF13298">
    <property type="entry name" value="LigD_N"/>
    <property type="match status" value="1"/>
</dbReference>
<accession>A0A0A2N2N9</accession>
<dbReference type="GO" id="GO:0004527">
    <property type="term" value="F:exonuclease activity"/>
    <property type="evidence" value="ECO:0007669"/>
    <property type="project" value="UniProtKB-KW"/>
</dbReference>
<dbReference type="GO" id="GO:0003887">
    <property type="term" value="F:DNA-directed DNA polymerase activity"/>
    <property type="evidence" value="ECO:0007669"/>
    <property type="project" value="UniProtKB-KW"/>
</dbReference>
<dbReference type="SUPFAM" id="SSF50249">
    <property type="entry name" value="Nucleic acid-binding proteins"/>
    <property type="match status" value="1"/>
</dbReference>
<dbReference type="Gene3D" id="3.90.920.10">
    <property type="entry name" value="DNA primase, PRIM domain"/>
    <property type="match status" value="1"/>
</dbReference>
<evidence type="ECO:0000256" key="16">
    <source>
        <dbReference type="ARBA" id="ARBA00023204"/>
    </source>
</evidence>
<keyword evidence="17" id="KW-0464">Manganese</keyword>
<dbReference type="NCBIfam" id="TIGR02779">
    <property type="entry name" value="NHEJ_ligase_lig"/>
    <property type="match status" value="1"/>
</dbReference>
<dbReference type="Gene3D" id="3.30.470.30">
    <property type="entry name" value="DNA ligase/mRNA capping enzyme"/>
    <property type="match status" value="1"/>
</dbReference>
<dbReference type="CDD" id="cd07971">
    <property type="entry name" value="OBF_DNA_ligase_LigD"/>
    <property type="match status" value="1"/>
</dbReference>
<dbReference type="eggNOG" id="COG3285">
    <property type="taxonomic scope" value="Bacteria"/>
</dbReference>
<dbReference type="NCBIfam" id="TIGR02778">
    <property type="entry name" value="ligD_pol"/>
    <property type="match status" value="1"/>
</dbReference>
<protein>
    <recommendedName>
        <fullName evidence="2">DNA ligase (ATP)</fullName>
        <ecNumber evidence="2">6.5.1.1</ecNumber>
    </recommendedName>
    <alternativeName>
        <fullName evidence="19">NHEJ DNA polymerase</fullName>
    </alternativeName>
</protein>
<dbReference type="NCBIfam" id="TIGR02776">
    <property type="entry name" value="NHEJ_ligase_prk"/>
    <property type="match status" value="1"/>
</dbReference>
<dbReference type="GO" id="GO:0046872">
    <property type="term" value="F:metal ion binding"/>
    <property type="evidence" value="ECO:0007669"/>
    <property type="project" value="UniProtKB-KW"/>
</dbReference>
<keyword evidence="13" id="KW-0239">DNA-directed DNA polymerase</keyword>
<reference evidence="23 24" key="1">
    <citation type="submission" date="2013-09" db="EMBL/GenBank/DDBJ databases">
        <authorList>
            <person name="Zeng Z."/>
            <person name="Chen C."/>
        </authorList>
    </citation>
    <scope>NUCLEOTIDE SEQUENCE [LARGE SCALE GENOMIC DNA]</scope>
    <source>
        <strain evidence="23 24">WB 4.1-42</strain>
    </source>
</reference>
<feature type="domain" description="ATP-dependent DNA ligase family profile" evidence="22">
    <location>
        <begin position="346"/>
        <end position="461"/>
    </location>
</feature>
<keyword evidence="9" id="KW-0227">DNA damage</keyword>
<feature type="region of interest" description="Disordered" evidence="21">
    <location>
        <begin position="188"/>
        <end position="217"/>
    </location>
</feature>
<dbReference type="OrthoDB" id="9802472at2"/>
<comment type="caution">
    <text evidence="23">The sequence shown here is derived from an EMBL/GenBank/DDBJ whole genome shotgun (WGS) entry which is preliminary data.</text>
</comment>
<evidence type="ECO:0000256" key="10">
    <source>
        <dbReference type="ARBA" id="ARBA00022801"/>
    </source>
</evidence>
<dbReference type="SUPFAM" id="SSF56091">
    <property type="entry name" value="DNA ligase/mRNA capping enzyme, catalytic domain"/>
    <property type="match status" value="1"/>
</dbReference>
<evidence type="ECO:0000256" key="19">
    <source>
        <dbReference type="ARBA" id="ARBA00029943"/>
    </source>
</evidence>
<evidence type="ECO:0000256" key="17">
    <source>
        <dbReference type="ARBA" id="ARBA00023211"/>
    </source>
</evidence>
<dbReference type="InterPro" id="IPR014144">
    <property type="entry name" value="LigD_PE_domain"/>
</dbReference>
<keyword evidence="6" id="KW-0540">Nuclease</keyword>
<dbReference type="eggNOG" id="COG1793">
    <property type="taxonomic scope" value="Bacteria"/>
</dbReference>
<keyword evidence="5" id="KW-0548">Nucleotidyltransferase</keyword>
<feature type="compositionally biased region" description="Basic residues" evidence="21">
    <location>
        <begin position="586"/>
        <end position="597"/>
    </location>
</feature>
<evidence type="ECO:0000313" key="24">
    <source>
        <dbReference type="Proteomes" id="UP000030111"/>
    </source>
</evidence>
<dbReference type="PANTHER" id="PTHR42705">
    <property type="entry name" value="BIFUNCTIONAL NON-HOMOLOGOUS END JOINING PROTEIN LIGD"/>
    <property type="match status" value="1"/>
</dbReference>
<dbReference type="GO" id="GO:0003910">
    <property type="term" value="F:DNA ligase (ATP) activity"/>
    <property type="evidence" value="ECO:0007669"/>
    <property type="project" value="UniProtKB-EC"/>
</dbReference>
<keyword evidence="15" id="KW-0233">DNA recombination</keyword>
<dbReference type="InterPro" id="IPR012310">
    <property type="entry name" value="DNA_ligase_ATP-dep_cent"/>
</dbReference>
<dbReference type="CDD" id="cd07906">
    <property type="entry name" value="Adenylation_DNA_ligase_LigD_LigC"/>
    <property type="match status" value="1"/>
</dbReference>
<dbReference type="Gene3D" id="2.40.50.140">
    <property type="entry name" value="Nucleic acid-binding proteins"/>
    <property type="match status" value="1"/>
</dbReference>
<feature type="region of interest" description="Disordered" evidence="21">
    <location>
        <begin position="557"/>
        <end position="608"/>
    </location>
</feature>
<dbReference type="Gene3D" id="3.30.1490.70">
    <property type="match status" value="1"/>
</dbReference>
<keyword evidence="11" id="KW-0269">Exonuclease</keyword>
<evidence type="ECO:0000256" key="9">
    <source>
        <dbReference type="ARBA" id="ARBA00022763"/>
    </source>
</evidence>
<dbReference type="InterPro" id="IPR014146">
    <property type="entry name" value="LigD_ligase_dom"/>
</dbReference>
<dbReference type="InterPro" id="IPR012309">
    <property type="entry name" value="DNA_ligase_ATP-dep_C"/>
</dbReference>
<evidence type="ECO:0000256" key="2">
    <source>
        <dbReference type="ARBA" id="ARBA00012727"/>
    </source>
</evidence>
<evidence type="ECO:0000256" key="5">
    <source>
        <dbReference type="ARBA" id="ARBA00022695"/>
    </source>
</evidence>
<keyword evidence="3" id="KW-0436">Ligase</keyword>
<keyword evidence="12" id="KW-0067">ATP-binding</keyword>
<evidence type="ECO:0000256" key="4">
    <source>
        <dbReference type="ARBA" id="ARBA00022679"/>
    </source>
</evidence>
<evidence type="ECO:0000256" key="8">
    <source>
        <dbReference type="ARBA" id="ARBA00022741"/>
    </source>
</evidence>
<feature type="compositionally biased region" description="Basic and acidic residues" evidence="21">
    <location>
        <begin position="188"/>
        <end position="203"/>
    </location>
</feature>
<dbReference type="Pfam" id="PF04679">
    <property type="entry name" value="DNA_ligase_A_C"/>
    <property type="match status" value="1"/>
</dbReference>
<keyword evidence="10" id="KW-0378">Hydrolase</keyword>
<evidence type="ECO:0000256" key="21">
    <source>
        <dbReference type="SAM" id="MobiDB-lite"/>
    </source>
</evidence>
<evidence type="ECO:0000259" key="22">
    <source>
        <dbReference type="PROSITE" id="PS50160"/>
    </source>
</evidence>
<name>A0A0A2N2N9_9FLAO</name>
<dbReference type="Proteomes" id="UP000030111">
    <property type="component" value="Unassembled WGS sequence"/>
</dbReference>
<keyword evidence="14" id="KW-0238">DNA-binding</keyword>
<dbReference type="Pfam" id="PF21686">
    <property type="entry name" value="LigD_Prim-Pol"/>
    <property type="match status" value="1"/>
</dbReference>
<organism evidence="23 24">
    <name type="scientific">Flavobacterium subsaxonicum WB 4.1-42 = DSM 21790</name>
    <dbReference type="NCBI Taxonomy" id="1121898"/>
    <lineage>
        <taxon>Bacteria</taxon>
        <taxon>Pseudomonadati</taxon>
        <taxon>Bacteroidota</taxon>
        <taxon>Flavobacteriia</taxon>
        <taxon>Flavobacteriales</taxon>
        <taxon>Flavobacteriaceae</taxon>
        <taxon>Flavobacterium</taxon>
    </lineage>
</organism>
<dbReference type="PROSITE" id="PS50160">
    <property type="entry name" value="DNA_LIGASE_A3"/>
    <property type="match status" value="1"/>
</dbReference>
<keyword evidence="8" id="KW-0547">Nucleotide-binding</keyword>
<dbReference type="InterPro" id="IPR014145">
    <property type="entry name" value="LigD_pol_dom"/>
</dbReference>
<dbReference type="PANTHER" id="PTHR42705:SF2">
    <property type="entry name" value="BIFUNCTIONAL NON-HOMOLOGOUS END JOINING PROTEIN LIGD"/>
    <property type="match status" value="1"/>
</dbReference>
<comment type="catalytic activity">
    <reaction evidence="20">
        <text>ATP + (deoxyribonucleotide)n-3'-hydroxyl + 5'-phospho-(deoxyribonucleotide)m = (deoxyribonucleotide)n+m + AMP + diphosphate.</text>
        <dbReference type="EC" id="6.5.1.1"/>
    </reaction>
</comment>
<dbReference type="GO" id="GO:0005524">
    <property type="term" value="F:ATP binding"/>
    <property type="evidence" value="ECO:0007669"/>
    <property type="project" value="UniProtKB-KW"/>
</dbReference>
<dbReference type="InterPro" id="IPR012340">
    <property type="entry name" value="NA-bd_OB-fold"/>
</dbReference>
<dbReference type="RefSeq" id="WP_035738979.1">
    <property type="nucleotide sequence ID" value="NZ_JRLY01000001.1"/>
</dbReference>
<evidence type="ECO:0000256" key="3">
    <source>
        <dbReference type="ARBA" id="ARBA00022598"/>
    </source>
</evidence>